<keyword evidence="2" id="KW-0560">Oxidoreductase</keyword>
<proteinExistence type="inferred from homology"/>
<comment type="similarity">
    <text evidence="1">Belongs to the short-chain dehydrogenases/reductases (SDR) family.</text>
</comment>
<evidence type="ECO:0000313" key="4">
    <source>
        <dbReference type="Proteomes" id="UP001345691"/>
    </source>
</evidence>
<dbReference type="Proteomes" id="UP001345691">
    <property type="component" value="Unassembled WGS sequence"/>
</dbReference>
<reference evidence="3 4" key="1">
    <citation type="submission" date="2023-08" db="EMBL/GenBank/DDBJ databases">
        <title>Black Yeasts Isolated from many extreme environments.</title>
        <authorList>
            <person name="Coleine C."/>
            <person name="Stajich J.E."/>
            <person name="Selbmann L."/>
        </authorList>
    </citation>
    <scope>NUCLEOTIDE SEQUENCE [LARGE SCALE GENOMIC DNA]</scope>
    <source>
        <strain evidence="3 4">CCFEE 6328</strain>
    </source>
</reference>
<dbReference type="PRINTS" id="PR00081">
    <property type="entry name" value="GDHRDH"/>
</dbReference>
<comment type="caution">
    <text evidence="3">The sequence shown here is derived from an EMBL/GenBank/DDBJ whole genome shotgun (WGS) entry which is preliminary data.</text>
</comment>
<gene>
    <name evidence="3" type="ORF">LTR69_008169</name>
</gene>
<name>A0ABR0J5T4_9EURO</name>
<dbReference type="Pfam" id="PF00106">
    <property type="entry name" value="adh_short"/>
    <property type="match status" value="1"/>
</dbReference>
<dbReference type="InterPro" id="IPR036291">
    <property type="entry name" value="NAD(P)-bd_dom_sf"/>
</dbReference>
<protein>
    <submittedName>
        <fullName evidence="3">Uncharacterized protein</fullName>
    </submittedName>
</protein>
<evidence type="ECO:0000256" key="2">
    <source>
        <dbReference type="ARBA" id="ARBA00023002"/>
    </source>
</evidence>
<dbReference type="SUPFAM" id="SSF51735">
    <property type="entry name" value="NAD(P)-binding Rossmann-fold domains"/>
    <property type="match status" value="1"/>
</dbReference>
<dbReference type="PANTHER" id="PTHR43008:SF8">
    <property type="entry name" value="BENZIL REDUCTASE ((S)-BENZOIN FORMING) IRC24"/>
    <property type="match status" value="1"/>
</dbReference>
<accession>A0ABR0J5T4</accession>
<keyword evidence="4" id="KW-1185">Reference proteome</keyword>
<evidence type="ECO:0000256" key="1">
    <source>
        <dbReference type="ARBA" id="ARBA00006484"/>
    </source>
</evidence>
<dbReference type="PANTHER" id="PTHR43008">
    <property type="entry name" value="BENZIL REDUCTASE"/>
    <property type="match status" value="1"/>
</dbReference>
<dbReference type="InterPro" id="IPR002347">
    <property type="entry name" value="SDR_fam"/>
</dbReference>
<dbReference type="EMBL" id="JAVRRF010000019">
    <property type="protein sequence ID" value="KAK5055794.1"/>
    <property type="molecule type" value="Genomic_DNA"/>
</dbReference>
<dbReference type="PROSITE" id="PS51257">
    <property type="entry name" value="PROKAR_LIPOPROTEIN"/>
    <property type="match status" value="1"/>
</dbReference>
<organism evidence="3 4">
    <name type="scientific">Exophiala sideris</name>
    <dbReference type="NCBI Taxonomy" id="1016849"/>
    <lineage>
        <taxon>Eukaryota</taxon>
        <taxon>Fungi</taxon>
        <taxon>Dikarya</taxon>
        <taxon>Ascomycota</taxon>
        <taxon>Pezizomycotina</taxon>
        <taxon>Eurotiomycetes</taxon>
        <taxon>Chaetothyriomycetidae</taxon>
        <taxon>Chaetothyriales</taxon>
        <taxon>Herpotrichiellaceae</taxon>
        <taxon>Exophiala</taxon>
    </lineage>
</organism>
<evidence type="ECO:0000313" key="3">
    <source>
        <dbReference type="EMBL" id="KAK5055794.1"/>
    </source>
</evidence>
<dbReference type="Gene3D" id="3.40.50.720">
    <property type="entry name" value="NAD(P)-binding Rossmann-like Domain"/>
    <property type="match status" value="1"/>
</dbReference>
<sequence length="240" mass="26047">MAASKSIRSIVLTGAGSGIGLACLTILLSQEANAHVVAVDVNGVRLVPLKEQYPDRLEVIIADIAQRSTSEKAVEKAVSSLGRLDALLLNAGVVEPVGPVATAKVDEWKRLFDVNFFSMIHTVQVALPHLRKHCGMWKYCCDLFWGLVNALVAGLAMEEPEVACLSVTPGIAESGLQKQMREELKDKLRPDMHKMLSGLHARGELLKPEQPGSTLARLAVQGVPKEISGQMLPWNDDRIV</sequence>